<dbReference type="Gene3D" id="3.30.60.30">
    <property type="match status" value="1"/>
</dbReference>
<gene>
    <name evidence="2" type="primary">LOC112052377</name>
</gene>
<evidence type="ECO:0000313" key="1">
    <source>
        <dbReference type="Proteomes" id="UP001652582"/>
    </source>
</evidence>
<evidence type="ECO:0000313" key="2">
    <source>
        <dbReference type="RefSeq" id="XP_052744241.1"/>
    </source>
</evidence>
<dbReference type="RefSeq" id="XP_052744241.1">
    <property type="nucleotide sequence ID" value="XM_052888281.1"/>
</dbReference>
<name>A0ABM3LYZ8_BICAN</name>
<protein>
    <submittedName>
        <fullName evidence="2">Uncharacterized protein LOC112052377</fullName>
    </submittedName>
</protein>
<dbReference type="GeneID" id="112052377"/>
<accession>A0ABM3LYZ8</accession>
<keyword evidence="1" id="KW-1185">Reference proteome</keyword>
<proteinExistence type="predicted"/>
<organism evidence="1 2">
    <name type="scientific">Bicyclus anynana</name>
    <name type="common">Squinting bush brown butterfly</name>
    <dbReference type="NCBI Taxonomy" id="110368"/>
    <lineage>
        <taxon>Eukaryota</taxon>
        <taxon>Metazoa</taxon>
        <taxon>Ecdysozoa</taxon>
        <taxon>Arthropoda</taxon>
        <taxon>Hexapoda</taxon>
        <taxon>Insecta</taxon>
        <taxon>Pterygota</taxon>
        <taxon>Neoptera</taxon>
        <taxon>Endopterygota</taxon>
        <taxon>Lepidoptera</taxon>
        <taxon>Glossata</taxon>
        <taxon>Ditrysia</taxon>
        <taxon>Papilionoidea</taxon>
        <taxon>Nymphalidae</taxon>
        <taxon>Satyrinae</taxon>
        <taxon>Satyrini</taxon>
        <taxon>Mycalesina</taxon>
        <taxon>Bicyclus</taxon>
    </lineage>
</organism>
<dbReference type="Proteomes" id="UP001652582">
    <property type="component" value="Chromosome 22"/>
</dbReference>
<sequence>MTFVGPDSERFWGLREYVSVISGVQKCALDIEKFSMSVFIDSFIILEFSIKVWSHVEIEAEDYFFPLEPVINFCKMADQCQHDFVPICGQDSLGISRMFNDNCDLYEYNCDEKKQYRHVRVDVCKYEAAAIERMEN</sequence>
<reference evidence="2" key="1">
    <citation type="submission" date="2025-08" db="UniProtKB">
        <authorList>
            <consortium name="RefSeq"/>
        </authorList>
    </citation>
    <scope>IDENTIFICATION</scope>
</reference>